<dbReference type="EMBL" id="CAJPWZ010001989">
    <property type="protein sequence ID" value="CAG2228137.1"/>
    <property type="molecule type" value="Genomic_DNA"/>
</dbReference>
<protein>
    <recommendedName>
        <fullName evidence="2">C-type lectin domain-containing protein</fullName>
    </recommendedName>
</protein>
<proteinExistence type="predicted"/>
<feature type="compositionally biased region" description="Basic and acidic residues" evidence="1">
    <location>
        <begin position="290"/>
        <end position="311"/>
    </location>
</feature>
<comment type="caution">
    <text evidence="3">The sequence shown here is derived from an EMBL/GenBank/DDBJ whole genome shotgun (WGS) entry which is preliminary data.</text>
</comment>
<dbReference type="Proteomes" id="UP000683360">
    <property type="component" value="Unassembled WGS sequence"/>
</dbReference>
<dbReference type="Pfam" id="PF00059">
    <property type="entry name" value="Lectin_C"/>
    <property type="match status" value="2"/>
</dbReference>
<dbReference type="OrthoDB" id="6149176at2759"/>
<dbReference type="InterPro" id="IPR050801">
    <property type="entry name" value="Ca-Dep_Lectins_ImmuneDev"/>
</dbReference>
<evidence type="ECO:0000313" key="3">
    <source>
        <dbReference type="EMBL" id="CAG2228137.1"/>
    </source>
</evidence>
<dbReference type="Gene3D" id="3.10.100.10">
    <property type="entry name" value="Mannose-Binding Protein A, subunit A"/>
    <property type="match status" value="2"/>
</dbReference>
<evidence type="ECO:0000259" key="2">
    <source>
        <dbReference type="PROSITE" id="PS50041"/>
    </source>
</evidence>
<feature type="compositionally biased region" description="Polar residues" evidence="1">
    <location>
        <begin position="329"/>
        <end position="342"/>
    </location>
</feature>
<dbReference type="CDD" id="cd00037">
    <property type="entry name" value="CLECT"/>
    <property type="match status" value="2"/>
</dbReference>
<dbReference type="PANTHER" id="PTHR22801">
    <property type="entry name" value="LITHOSTATHINE"/>
    <property type="match status" value="1"/>
</dbReference>
<dbReference type="SUPFAM" id="SSF56436">
    <property type="entry name" value="C-type lectin-like"/>
    <property type="match status" value="2"/>
</dbReference>
<dbReference type="InterPro" id="IPR016186">
    <property type="entry name" value="C-type_lectin-like/link_sf"/>
</dbReference>
<evidence type="ECO:0000313" key="4">
    <source>
        <dbReference type="Proteomes" id="UP000683360"/>
    </source>
</evidence>
<feature type="region of interest" description="Disordered" evidence="1">
    <location>
        <begin position="290"/>
        <end position="313"/>
    </location>
</feature>
<dbReference type="AlphaFoldDB" id="A0A8S3TBG7"/>
<sequence>MSPYDYVDGYHTTGTFTCTDSDWVLERSKCYKIVPGSPKDGQAQCSKEDSNAVLMLAPSEEVATDLIGVLLSVDKIWVGLKFRNGTEWIWDDGSTGIVNWGSEIQSVPQLCISVNGNGEMYDRYCYNTDGLICQKEISGSGLCENGWTIFRTLCYKRLRHSNSGVNFRDARSICNKENAYIMMPKSQSEANIIVITLHCGIFCWVGITDFDADHTYTWEDGTEESQSNLYFRNGKENAVYTMENPSSKYVTDWLGEDDNIIQTVESPSLKYETDWFGVADDTIIQTEECHKTHKLDEGEGRERDSNKEGKSLQDTWSSYVKRQILKTEQWTQTEEVSSGKESSLTKRKEVKDQRTQTTDDKQTPIHFDQDHK</sequence>
<dbReference type="InterPro" id="IPR016187">
    <property type="entry name" value="CTDL_fold"/>
</dbReference>
<evidence type="ECO:0000256" key="1">
    <source>
        <dbReference type="SAM" id="MobiDB-lite"/>
    </source>
</evidence>
<feature type="domain" description="C-type lectin" evidence="2">
    <location>
        <begin position="26"/>
        <end position="134"/>
    </location>
</feature>
<name>A0A8S3TBG7_MYTED</name>
<dbReference type="PROSITE" id="PS50041">
    <property type="entry name" value="C_TYPE_LECTIN_2"/>
    <property type="match status" value="2"/>
</dbReference>
<gene>
    <name evidence="3" type="ORF">MEDL_41096</name>
</gene>
<reference evidence="3" key="1">
    <citation type="submission" date="2021-03" db="EMBL/GenBank/DDBJ databases">
        <authorList>
            <person name="Bekaert M."/>
        </authorList>
    </citation>
    <scope>NUCLEOTIDE SEQUENCE</scope>
</reference>
<dbReference type="PANTHER" id="PTHR22801:SF63">
    <property type="entry name" value="C-TYPE LECTIN DOMAIN-CONTAINING PROTEIN"/>
    <property type="match status" value="1"/>
</dbReference>
<dbReference type="InterPro" id="IPR001304">
    <property type="entry name" value="C-type_lectin-like"/>
</dbReference>
<feature type="region of interest" description="Disordered" evidence="1">
    <location>
        <begin position="329"/>
        <end position="372"/>
    </location>
</feature>
<accession>A0A8S3TBG7</accession>
<organism evidence="3 4">
    <name type="scientific">Mytilus edulis</name>
    <name type="common">Blue mussel</name>
    <dbReference type="NCBI Taxonomy" id="6550"/>
    <lineage>
        <taxon>Eukaryota</taxon>
        <taxon>Metazoa</taxon>
        <taxon>Spiralia</taxon>
        <taxon>Lophotrochozoa</taxon>
        <taxon>Mollusca</taxon>
        <taxon>Bivalvia</taxon>
        <taxon>Autobranchia</taxon>
        <taxon>Pteriomorphia</taxon>
        <taxon>Mytilida</taxon>
        <taxon>Mytiloidea</taxon>
        <taxon>Mytilidae</taxon>
        <taxon>Mytilinae</taxon>
        <taxon>Mytilus</taxon>
    </lineage>
</organism>
<feature type="compositionally biased region" description="Basic and acidic residues" evidence="1">
    <location>
        <begin position="343"/>
        <end position="372"/>
    </location>
</feature>
<dbReference type="SMART" id="SM00034">
    <property type="entry name" value="CLECT"/>
    <property type="match status" value="2"/>
</dbReference>
<feature type="domain" description="C-type lectin" evidence="2">
    <location>
        <begin position="150"/>
        <end position="253"/>
    </location>
</feature>
<keyword evidence="4" id="KW-1185">Reference proteome</keyword>